<feature type="transmembrane region" description="Helical" evidence="11">
    <location>
        <begin position="263"/>
        <end position="281"/>
    </location>
</feature>
<keyword evidence="6" id="KW-0630">Potassium</keyword>
<feature type="transmembrane region" description="Helical" evidence="11">
    <location>
        <begin position="367"/>
        <end position="389"/>
    </location>
</feature>
<keyword evidence="5 11" id="KW-0812">Transmembrane</keyword>
<evidence type="ECO:0000256" key="11">
    <source>
        <dbReference type="SAM" id="Phobius"/>
    </source>
</evidence>
<dbReference type="Proteomes" id="UP001415857">
    <property type="component" value="Unassembled WGS sequence"/>
</dbReference>
<proteinExistence type="inferred from homology"/>
<evidence type="ECO:0000313" key="15">
    <source>
        <dbReference type="Proteomes" id="UP001415857"/>
    </source>
</evidence>
<keyword evidence="9 11" id="KW-0472">Membrane</keyword>
<dbReference type="PANTHER" id="PTHR30540:SF4">
    <property type="entry name" value="POTASSIUM TRANSPORTER 12-RELATED"/>
    <property type="match status" value="1"/>
</dbReference>
<evidence type="ECO:0000256" key="2">
    <source>
        <dbReference type="ARBA" id="ARBA00008440"/>
    </source>
</evidence>
<accession>A0AAP0WT77</accession>
<dbReference type="InterPro" id="IPR053951">
    <property type="entry name" value="K_trans_N"/>
</dbReference>
<feature type="domain" description="K+ potassium transporter integral membrane" evidence="12">
    <location>
        <begin position="95"/>
        <end position="407"/>
    </location>
</feature>
<evidence type="ECO:0000313" key="14">
    <source>
        <dbReference type="EMBL" id="KAK9276641.1"/>
    </source>
</evidence>
<keyword evidence="8" id="KW-0406">Ion transport</keyword>
<evidence type="ECO:0000259" key="13">
    <source>
        <dbReference type="Pfam" id="PF22776"/>
    </source>
</evidence>
<reference evidence="14 15" key="1">
    <citation type="journal article" date="2024" name="Plant J.">
        <title>Genome sequences and population genomics reveal climatic adaptation and genomic divergence between two closely related sweetgum species.</title>
        <authorList>
            <person name="Xu W.Q."/>
            <person name="Ren C.Q."/>
            <person name="Zhang X.Y."/>
            <person name="Comes H.P."/>
            <person name="Liu X.H."/>
            <person name="Li Y.G."/>
            <person name="Kettle C.J."/>
            <person name="Jalonen R."/>
            <person name="Gaisberger H."/>
            <person name="Ma Y.Z."/>
            <person name="Qiu Y.X."/>
        </authorList>
    </citation>
    <scope>NUCLEOTIDE SEQUENCE [LARGE SCALE GENOMIC DNA]</scope>
    <source>
        <strain evidence="14">Hangzhou</strain>
    </source>
</reference>
<feature type="transmembrane region" description="Helical" evidence="11">
    <location>
        <begin position="221"/>
        <end position="243"/>
    </location>
</feature>
<dbReference type="EMBL" id="JBBPBK010000010">
    <property type="protein sequence ID" value="KAK9276641.1"/>
    <property type="molecule type" value="Genomic_DNA"/>
</dbReference>
<dbReference type="Pfam" id="PF02705">
    <property type="entry name" value="K_trans"/>
    <property type="match status" value="1"/>
</dbReference>
<feature type="compositionally biased region" description="Polar residues" evidence="10">
    <location>
        <begin position="616"/>
        <end position="627"/>
    </location>
</feature>
<organism evidence="14 15">
    <name type="scientific">Liquidambar formosana</name>
    <name type="common">Formosan gum</name>
    <dbReference type="NCBI Taxonomy" id="63359"/>
    <lineage>
        <taxon>Eukaryota</taxon>
        <taxon>Viridiplantae</taxon>
        <taxon>Streptophyta</taxon>
        <taxon>Embryophyta</taxon>
        <taxon>Tracheophyta</taxon>
        <taxon>Spermatophyta</taxon>
        <taxon>Magnoliopsida</taxon>
        <taxon>eudicotyledons</taxon>
        <taxon>Gunneridae</taxon>
        <taxon>Pentapetalae</taxon>
        <taxon>Saxifragales</taxon>
        <taxon>Altingiaceae</taxon>
        <taxon>Liquidambar</taxon>
    </lineage>
</organism>
<keyword evidence="15" id="KW-1185">Reference proteome</keyword>
<dbReference type="GO" id="GO:0005886">
    <property type="term" value="C:plasma membrane"/>
    <property type="evidence" value="ECO:0007669"/>
    <property type="project" value="UniProtKB-SubCell"/>
</dbReference>
<evidence type="ECO:0000256" key="4">
    <source>
        <dbReference type="ARBA" id="ARBA00022538"/>
    </source>
</evidence>
<feature type="region of interest" description="Disordered" evidence="10">
    <location>
        <begin position="1"/>
        <end position="57"/>
    </location>
</feature>
<evidence type="ECO:0000256" key="9">
    <source>
        <dbReference type="ARBA" id="ARBA00023136"/>
    </source>
</evidence>
<feature type="domain" description="K+ potassium transporter C-terminal" evidence="13">
    <location>
        <begin position="511"/>
        <end position="602"/>
    </location>
</feature>
<evidence type="ECO:0000256" key="8">
    <source>
        <dbReference type="ARBA" id="ARBA00023065"/>
    </source>
</evidence>
<comment type="caution">
    <text evidence="14">The sequence shown here is derived from an EMBL/GenBank/DDBJ whole genome shotgun (WGS) entry which is preliminary data.</text>
</comment>
<feature type="region of interest" description="Disordered" evidence="10">
    <location>
        <begin position="616"/>
        <end position="643"/>
    </location>
</feature>
<feature type="transmembrane region" description="Helical" evidence="11">
    <location>
        <begin position="409"/>
        <end position="427"/>
    </location>
</feature>
<dbReference type="InterPro" id="IPR053952">
    <property type="entry name" value="K_trans_C"/>
</dbReference>
<feature type="transmembrane region" description="Helical" evidence="11">
    <location>
        <begin position="288"/>
        <end position="310"/>
    </location>
</feature>
<gene>
    <name evidence="14" type="ORF">L1049_006177</name>
</gene>
<feature type="transmembrane region" description="Helical" evidence="11">
    <location>
        <begin position="130"/>
        <end position="151"/>
    </location>
</feature>
<dbReference type="AlphaFoldDB" id="A0AAP0WT77"/>
<dbReference type="InterPro" id="IPR003855">
    <property type="entry name" value="K+_transporter"/>
</dbReference>
<sequence length="678" mass="75308">MKEEEEEIGESSSSVRLVGASDKESKWVDGSEVDSESSRRSLLYKGKSRDRSVSTRRRLMKNPKRIDSLDVEAMEIAGSHGHHSKDLSGWHTIALALQTLGVVYGDMGTSPLYVFADVFSKVPIDSEVDVLGALSLVMYTIALLPFAKYIFIVLKANDNGEGGTFALYSLICRYAKVNLLPNHQEADEKISSFRLKLPTPELERALNIKETLEKRSSLKTLLLLLVLMGTSMIIGDGILTPAMSVMSAVSGLQGEIPGFDTNAVVIISVIILVGLFSLQRFGTSKVGLIFAPALALWFFCLGFIGIYNLFKHDLTVLKAFNPAYIYFFFKKNTRKAWSALGGCVLCITGAEAMFADLGHFSVLSIQIAFTFVVFPCLILAYMGQAAYLIKHPNSAERIFYNSVPGIAEVGVMMVSTTLVTLVMFLIWQTNLFLALCFPLVFGTVELIYLSAVLTKIKEGGWLPLIFASCFLCVMYTWNYGSVLKYRSEVREKISMDLLLDLGSTLGTVRVPGIGLVYNELVQGIPSIFGQFLLSLPAIHSTIVFVCIKYVPVPVVPQEERFLFRRLFPKDYHMFRCVARYGYKDVQKEDHHAFEERLVESLGKFLRKEVQELSMGSNSNELDYSSDSENFRETAAPGGDVSGELTIPLMSDQRLEEARISTLEDAATSILPSRVITVE</sequence>
<keyword evidence="3" id="KW-0813">Transport</keyword>
<evidence type="ECO:0000256" key="10">
    <source>
        <dbReference type="SAM" id="MobiDB-lite"/>
    </source>
</evidence>
<name>A0AAP0WT77_LIQFO</name>
<dbReference type="Pfam" id="PF22776">
    <property type="entry name" value="K_trans_C"/>
    <property type="match status" value="1"/>
</dbReference>
<dbReference type="GO" id="GO:0015079">
    <property type="term" value="F:potassium ion transmembrane transporter activity"/>
    <property type="evidence" value="ECO:0007669"/>
    <property type="project" value="InterPro"/>
</dbReference>
<evidence type="ECO:0000259" key="12">
    <source>
        <dbReference type="Pfam" id="PF02705"/>
    </source>
</evidence>
<keyword evidence="7 11" id="KW-1133">Transmembrane helix</keyword>
<protein>
    <recommendedName>
        <fullName evidence="16">Potassium transporter</fullName>
    </recommendedName>
</protein>
<evidence type="ECO:0000256" key="3">
    <source>
        <dbReference type="ARBA" id="ARBA00022448"/>
    </source>
</evidence>
<comment type="subcellular location">
    <subcellularLocation>
        <location evidence="1">Cell membrane</location>
        <topology evidence="1">Multi-pass membrane protein</topology>
    </subcellularLocation>
</comment>
<feature type="transmembrane region" description="Helical" evidence="11">
    <location>
        <begin position="459"/>
        <end position="477"/>
    </location>
</feature>
<dbReference type="PANTHER" id="PTHR30540">
    <property type="entry name" value="OSMOTIC STRESS POTASSIUM TRANSPORTER"/>
    <property type="match status" value="1"/>
</dbReference>
<evidence type="ECO:0000256" key="1">
    <source>
        <dbReference type="ARBA" id="ARBA00004651"/>
    </source>
</evidence>
<comment type="similarity">
    <text evidence="2">Belongs to the HAK/KUP transporter (TC 2.A.72.3) family.</text>
</comment>
<evidence type="ECO:0008006" key="16">
    <source>
        <dbReference type="Google" id="ProtNLM"/>
    </source>
</evidence>
<keyword evidence="4" id="KW-0633">Potassium transport</keyword>
<evidence type="ECO:0000256" key="5">
    <source>
        <dbReference type="ARBA" id="ARBA00022692"/>
    </source>
</evidence>
<feature type="transmembrane region" description="Helical" evidence="11">
    <location>
        <begin position="432"/>
        <end position="453"/>
    </location>
</feature>
<evidence type="ECO:0000256" key="6">
    <source>
        <dbReference type="ARBA" id="ARBA00022958"/>
    </source>
</evidence>
<evidence type="ECO:0000256" key="7">
    <source>
        <dbReference type="ARBA" id="ARBA00022989"/>
    </source>
</evidence>